<dbReference type="KEGG" id="yen:YE0506"/>
<gene>
    <name evidence="1" type="ordered locus">YE0506</name>
</gene>
<dbReference type="InterPro" id="IPR025528">
    <property type="entry name" value="BrnA_antitoxin"/>
</dbReference>
<sequence>MFVVLSACEEPLTMRCKDMPTLKPGTILPTPEEDKEIRKAVATDPDAKLLEDPNIKLVSFSELKKKKKMGRPTKADPKIDIHIRMRSDVVEKFKASGPKWQTRMNEALADWLKHHSPEDIKL</sequence>
<protein>
    <recommendedName>
        <fullName evidence="3">Phage protein</fullName>
    </recommendedName>
</protein>
<dbReference type="HOGENOM" id="CLU_140900_0_0_6"/>
<dbReference type="Pfam" id="PF14384">
    <property type="entry name" value="BrnA_antitoxin"/>
    <property type="match status" value="1"/>
</dbReference>
<dbReference type="AlphaFoldDB" id="A1JJ34"/>
<reference evidence="1 2" key="1">
    <citation type="journal article" date="2006" name="PLoS Genet.">
        <title>The complete genome sequence and comparative genome analysis of the high pathogenicity Yersinia enterocolitica strain 8081.</title>
        <authorList>
            <person name="Thomson N.R."/>
            <person name="Howard S."/>
            <person name="Wren B.W."/>
            <person name="Holden M.T.G."/>
            <person name="Crossman L."/>
            <person name="Challis G.L."/>
            <person name="Churcher C."/>
            <person name="Mungall K."/>
            <person name="Brooks K."/>
            <person name="Chillingworth T."/>
            <person name="Feltwell T."/>
            <person name="Abdellah Z."/>
            <person name="Hauser H."/>
            <person name="Jagels K."/>
            <person name="Maddison M."/>
            <person name="Moule S."/>
            <person name="Sanders M."/>
            <person name="Whitehead S."/>
            <person name="Quail M.A."/>
            <person name="Dougan G."/>
            <person name="Parkhill J."/>
            <person name="Prentice M.B."/>
        </authorList>
    </citation>
    <scope>NUCLEOTIDE SEQUENCE [LARGE SCALE GENOMIC DNA]</scope>
    <source>
        <strain evidence="2">NCTC 13174 / 8081</strain>
    </source>
</reference>
<accession>A1JJ34</accession>
<dbReference type="OrthoDB" id="9796641at2"/>
<dbReference type="EMBL" id="AM286415">
    <property type="protein sequence ID" value="CAL10624.1"/>
    <property type="molecule type" value="Genomic_DNA"/>
</dbReference>
<evidence type="ECO:0000313" key="2">
    <source>
        <dbReference type="Proteomes" id="UP000000642"/>
    </source>
</evidence>
<dbReference type="Proteomes" id="UP000000642">
    <property type="component" value="Chromosome"/>
</dbReference>
<organism evidence="1 2">
    <name type="scientific">Yersinia enterocolitica serotype O:8 / biotype 1B (strain NCTC 13174 / 8081)</name>
    <dbReference type="NCBI Taxonomy" id="393305"/>
    <lineage>
        <taxon>Bacteria</taxon>
        <taxon>Pseudomonadati</taxon>
        <taxon>Pseudomonadota</taxon>
        <taxon>Gammaproteobacteria</taxon>
        <taxon>Enterobacterales</taxon>
        <taxon>Yersiniaceae</taxon>
        <taxon>Yersinia</taxon>
    </lineage>
</organism>
<dbReference type="eggNOG" id="COG3514">
    <property type="taxonomic scope" value="Bacteria"/>
</dbReference>
<proteinExistence type="predicted"/>
<name>A1JJ34_YERE8</name>
<evidence type="ECO:0008006" key="3">
    <source>
        <dbReference type="Google" id="ProtNLM"/>
    </source>
</evidence>
<evidence type="ECO:0000313" key="1">
    <source>
        <dbReference type="EMBL" id="CAL10624.1"/>
    </source>
</evidence>